<sequence>MKIMPYGSLWVAEKDSGPGCDFQVTDDQWDVVTRSLRRYEEGVHRYFGRCPDGRVCVGDSYIMYESGLRDIYSGYYSGVRLGKKKGVRSPWLSVYLSDRDKEADSFNIFGSFDLAWKHFLRGLVWLCF</sequence>
<dbReference type="EMBL" id="JBAHVJ010000007">
    <property type="protein sequence ID" value="MEJ4100297.1"/>
    <property type="molecule type" value="Genomic_DNA"/>
</dbReference>
<evidence type="ECO:0000313" key="1">
    <source>
        <dbReference type="EMBL" id="MEJ4100297.1"/>
    </source>
</evidence>
<dbReference type="Proteomes" id="UP001359781">
    <property type="component" value="Unassembled WGS sequence"/>
</dbReference>
<keyword evidence="2" id="KW-1185">Reference proteome</keyword>
<reference evidence="1 2" key="1">
    <citation type="submission" date="2024-02" db="EMBL/GenBank/DDBJ databases">
        <title>Whole genome sequencing and characterization of Corynebacterium isolated from the ocular surface of dry eye disease sufferers.</title>
        <authorList>
            <person name="Naqvi M."/>
        </authorList>
    </citation>
    <scope>NUCLEOTIDE SEQUENCE [LARGE SCALE GENOMIC DNA]</scope>
    <source>
        <strain evidence="1 2">PCRF</strain>
    </source>
</reference>
<proteinExistence type="predicted"/>
<organism evidence="1 2">
    <name type="scientific">Corynebacterium mastitidis</name>
    <dbReference type="NCBI Taxonomy" id="161890"/>
    <lineage>
        <taxon>Bacteria</taxon>
        <taxon>Bacillati</taxon>
        <taxon>Actinomycetota</taxon>
        <taxon>Actinomycetes</taxon>
        <taxon>Mycobacteriales</taxon>
        <taxon>Corynebacteriaceae</taxon>
        <taxon>Corynebacterium</taxon>
    </lineage>
</organism>
<comment type="caution">
    <text evidence="1">The sequence shown here is derived from an EMBL/GenBank/DDBJ whole genome shotgun (WGS) entry which is preliminary data.</text>
</comment>
<name>A0ABU8P215_9CORY</name>
<protein>
    <submittedName>
        <fullName evidence="1">Uncharacterized protein</fullName>
    </submittedName>
</protein>
<accession>A0ABU8P215</accession>
<evidence type="ECO:0000313" key="2">
    <source>
        <dbReference type="Proteomes" id="UP001359781"/>
    </source>
</evidence>
<dbReference type="RefSeq" id="WP_337890472.1">
    <property type="nucleotide sequence ID" value="NZ_JBAHVI010000007.1"/>
</dbReference>
<gene>
    <name evidence="1" type="ORF">V5S96_08005</name>
</gene>